<evidence type="ECO:0000313" key="1">
    <source>
        <dbReference type="EMBL" id="PIC45171.1"/>
    </source>
</evidence>
<sequence length="77" mass="8450">MQPVKSTLPNSYSQVSTNARGFSRCGGNMLQKGKEQLVYYGLTQLADLVGMVGRIRHLARSVMASEGTRSFLDSSEH</sequence>
<dbReference type="AlphaFoldDB" id="A0A2G5V0L1"/>
<reference evidence="2" key="1">
    <citation type="submission" date="2017-10" db="EMBL/GenBank/DDBJ databases">
        <title>Rapid genome shrinkage in a self-fertile nematode reveals novel sperm competition proteins.</title>
        <authorList>
            <person name="Yin D."/>
            <person name="Schwarz E.M."/>
            <person name="Thomas C.G."/>
            <person name="Felde R.L."/>
            <person name="Korf I.F."/>
            <person name="Cutter A.D."/>
            <person name="Schartner C.M."/>
            <person name="Ralston E.J."/>
            <person name="Meyer B.J."/>
            <person name="Haag E.S."/>
        </authorList>
    </citation>
    <scope>NUCLEOTIDE SEQUENCE [LARGE SCALE GENOMIC DNA]</scope>
    <source>
        <strain evidence="2">JU1422</strain>
    </source>
</reference>
<proteinExistence type="predicted"/>
<dbReference type="EMBL" id="PDUG01000002">
    <property type="protein sequence ID" value="PIC45171.1"/>
    <property type="molecule type" value="Genomic_DNA"/>
</dbReference>
<dbReference type="Proteomes" id="UP000230233">
    <property type="component" value="Chromosome II"/>
</dbReference>
<evidence type="ECO:0000313" key="2">
    <source>
        <dbReference type="Proteomes" id="UP000230233"/>
    </source>
</evidence>
<organism evidence="1 2">
    <name type="scientific">Caenorhabditis nigoni</name>
    <dbReference type="NCBI Taxonomy" id="1611254"/>
    <lineage>
        <taxon>Eukaryota</taxon>
        <taxon>Metazoa</taxon>
        <taxon>Ecdysozoa</taxon>
        <taxon>Nematoda</taxon>
        <taxon>Chromadorea</taxon>
        <taxon>Rhabditida</taxon>
        <taxon>Rhabditina</taxon>
        <taxon>Rhabditomorpha</taxon>
        <taxon>Rhabditoidea</taxon>
        <taxon>Rhabditidae</taxon>
        <taxon>Peloderinae</taxon>
        <taxon>Caenorhabditis</taxon>
    </lineage>
</organism>
<name>A0A2G5V0L1_9PELO</name>
<gene>
    <name evidence="1" type="primary">Cnig_chr_II.g5281</name>
    <name evidence="1" type="ORF">B9Z55_005281</name>
</gene>
<comment type="caution">
    <text evidence="1">The sequence shown here is derived from an EMBL/GenBank/DDBJ whole genome shotgun (WGS) entry which is preliminary data.</text>
</comment>
<accession>A0A2G5V0L1</accession>
<protein>
    <submittedName>
        <fullName evidence="1">Uncharacterized protein</fullName>
    </submittedName>
</protein>
<keyword evidence="2" id="KW-1185">Reference proteome</keyword>